<proteinExistence type="predicted"/>
<comment type="caution">
    <text evidence="1">The sequence shown here is derived from an EMBL/GenBank/DDBJ whole genome shotgun (WGS) entry which is preliminary data.</text>
</comment>
<keyword evidence="2" id="KW-1185">Reference proteome</keyword>
<evidence type="ECO:0000313" key="1">
    <source>
        <dbReference type="EMBL" id="GBP04331.1"/>
    </source>
</evidence>
<gene>
    <name evidence="1" type="ORF">EVAR_6534_1</name>
</gene>
<protein>
    <submittedName>
        <fullName evidence="1">Uncharacterized protein</fullName>
    </submittedName>
</protein>
<accession>A0A4C1STF5</accession>
<reference evidence="1 2" key="1">
    <citation type="journal article" date="2019" name="Commun. Biol.">
        <title>The bagworm genome reveals a unique fibroin gene that provides high tensile strength.</title>
        <authorList>
            <person name="Kono N."/>
            <person name="Nakamura H."/>
            <person name="Ohtoshi R."/>
            <person name="Tomita M."/>
            <person name="Numata K."/>
            <person name="Arakawa K."/>
        </authorList>
    </citation>
    <scope>NUCLEOTIDE SEQUENCE [LARGE SCALE GENOMIC DNA]</scope>
</reference>
<sequence length="102" mass="12077">MRVQGREAGRRRHAPAPVKVECREKGRENSFDVYEDATLLRRNENTRKRQHTWRMSRLATSLPLYAHRVRYSRRSTLSFANFIPPTPNIETIIRNGDGIQKW</sequence>
<organism evidence="1 2">
    <name type="scientific">Eumeta variegata</name>
    <name type="common">Bagworm moth</name>
    <name type="synonym">Eumeta japonica</name>
    <dbReference type="NCBI Taxonomy" id="151549"/>
    <lineage>
        <taxon>Eukaryota</taxon>
        <taxon>Metazoa</taxon>
        <taxon>Ecdysozoa</taxon>
        <taxon>Arthropoda</taxon>
        <taxon>Hexapoda</taxon>
        <taxon>Insecta</taxon>
        <taxon>Pterygota</taxon>
        <taxon>Neoptera</taxon>
        <taxon>Endopterygota</taxon>
        <taxon>Lepidoptera</taxon>
        <taxon>Glossata</taxon>
        <taxon>Ditrysia</taxon>
        <taxon>Tineoidea</taxon>
        <taxon>Psychidae</taxon>
        <taxon>Oiketicinae</taxon>
        <taxon>Eumeta</taxon>
    </lineage>
</organism>
<dbReference type="EMBL" id="BGZK01000013">
    <property type="protein sequence ID" value="GBP04331.1"/>
    <property type="molecule type" value="Genomic_DNA"/>
</dbReference>
<dbReference type="Proteomes" id="UP000299102">
    <property type="component" value="Unassembled WGS sequence"/>
</dbReference>
<name>A0A4C1STF5_EUMVA</name>
<dbReference type="AlphaFoldDB" id="A0A4C1STF5"/>
<evidence type="ECO:0000313" key="2">
    <source>
        <dbReference type="Proteomes" id="UP000299102"/>
    </source>
</evidence>